<comment type="subcellular location">
    <subcellularLocation>
        <location evidence="1">Membrane</location>
        <topology evidence="1">Single-pass type I membrane protein</topology>
    </subcellularLocation>
</comment>
<feature type="chain" id="PRO_5043852780" description="Sialomucin core protein 24" evidence="10">
    <location>
        <begin position="18"/>
        <end position="217"/>
    </location>
</feature>
<evidence type="ECO:0000256" key="4">
    <source>
        <dbReference type="ARBA" id="ARBA00022729"/>
    </source>
</evidence>
<dbReference type="PANTHER" id="PTHR11337:SF8">
    <property type="entry name" value="VISGUN, ISOFORM E"/>
    <property type="match status" value="1"/>
</dbReference>
<evidence type="ECO:0000256" key="6">
    <source>
        <dbReference type="ARBA" id="ARBA00023136"/>
    </source>
</evidence>
<feature type="compositionally biased region" description="Polar residues" evidence="8">
    <location>
        <begin position="64"/>
        <end position="90"/>
    </location>
</feature>
<evidence type="ECO:0008006" key="13">
    <source>
        <dbReference type="Google" id="ProtNLM"/>
    </source>
</evidence>
<keyword evidence="7" id="KW-0325">Glycoprotein</keyword>
<evidence type="ECO:0000256" key="9">
    <source>
        <dbReference type="SAM" id="Phobius"/>
    </source>
</evidence>
<evidence type="ECO:0000313" key="12">
    <source>
        <dbReference type="Proteomes" id="UP001314205"/>
    </source>
</evidence>
<proteinExistence type="inferred from homology"/>
<reference evidence="11 12" key="1">
    <citation type="submission" date="2023-11" db="EMBL/GenBank/DDBJ databases">
        <authorList>
            <person name="Hedman E."/>
            <person name="Englund M."/>
            <person name="Stromberg M."/>
            <person name="Nyberg Akerstrom W."/>
            <person name="Nylinder S."/>
            <person name="Jareborg N."/>
            <person name="Kallberg Y."/>
            <person name="Kronander E."/>
        </authorList>
    </citation>
    <scope>NUCLEOTIDE SEQUENCE [LARGE SCALE GENOMIC DNA]</scope>
</reference>
<evidence type="ECO:0000256" key="10">
    <source>
        <dbReference type="SAM" id="SignalP"/>
    </source>
</evidence>
<dbReference type="InterPro" id="IPR007947">
    <property type="entry name" value="CD164_MGC24"/>
</dbReference>
<organism evidence="11 12">
    <name type="scientific">Parnassius mnemosyne</name>
    <name type="common">clouded apollo</name>
    <dbReference type="NCBI Taxonomy" id="213953"/>
    <lineage>
        <taxon>Eukaryota</taxon>
        <taxon>Metazoa</taxon>
        <taxon>Ecdysozoa</taxon>
        <taxon>Arthropoda</taxon>
        <taxon>Hexapoda</taxon>
        <taxon>Insecta</taxon>
        <taxon>Pterygota</taxon>
        <taxon>Neoptera</taxon>
        <taxon>Endopterygota</taxon>
        <taxon>Lepidoptera</taxon>
        <taxon>Glossata</taxon>
        <taxon>Ditrysia</taxon>
        <taxon>Papilionoidea</taxon>
        <taxon>Papilionidae</taxon>
        <taxon>Parnassiinae</taxon>
        <taxon>Parnassini</taxon>
        <taxon>Parnassius</taxon>
        <taxon>Driopa</taxon>
    </lineage>
</organism>
<dbReference type="AlphaFoldDB" id="A0AAV1KRB6"/>
<evidence type="ECO:0000313" key="11">
    <source>
        <dbReference type="EMBL" id="CAK1585590.1"/>
    </source>
</evidence>
<evidence type="ECO:0000256" key="3">
    <source>
        <dbReference type="ARBA" id="ARBA00022692"/>
    </source>
</evidence>
<feature type="region of interest" description="Disordered" evidence="8">
    <location>
        <begin position="50"/>
        <end position="176"/>
    </location>
</feature>
<dbReference type="Pfam" id="PF05283">
    <property type="entry name" value="MGC-24"/>
    <property type="match status" value="1"/>
</dbReference>
<feature type="transmembrane region" description="Helical" evidence="9">
    <location>
        <begin position="185"/>
        <end position="206"/>
    </location>
</feature>
<keyword evidence="4 10" id="KW-0732">Signal</keyword>
<evidence type="ECO:0000256" key="7">
    <source>
        <dbReference type="ARBA" id="ARBA00023180"/>
    </source>
</evidence>
<feature type="compositionally biased region" description="Basic and acidic residues" evidence="8">
    <location>
        <begin position="127"/>
        <end position="149"/>
    </location>
</feature>
<keyword evidence="6 9" id="KW-0472">Membrane</keyword>
<protein>
    <recommendedName>
        <fullName evidence="13">Sialomucin core protein 24</fullName>
    </recommendedName>
</protein>
<sequence length="217" mass="23913">MKKVIFICLLSLSLCLSKPADEQEKPVQDQKTNETGPKIIITTEKSKVSLNATTMEQKPDKVTDLNNNTTHLQEATTVPSKTTNPTQPASDDNKTTPDKKNTVPQIDTDKKKEESPKVTESSTEAKGPVDNKDKVKNTTKPEEKTEKDTAATTEKSAVTNKPTEAPKKDEDKPTLQARGFDGPSFIGGIILTLGLLAIGFMGFKYYKTQTERNYHTL</sequence>
<dbReference type="PANTHER" id="PTHR11337">
    <property type="entry name" value="MUCIN/PORIMIN"/>
    <property type="match status" value="1"/>
</dbReference>
<evidence type="ECO:0000256" key="1">
    <source>
        <dbReference type="ARBA" id="ARBA00004479"/>
    </source>
</evidence>
<keyword evidence="12" id="KW-1185">Reference proteome</keyword>
<dbReference type="Proteomes" id="UP001314205">
    <property type="component" value="Unassembled WGS sequence"/>
</dbReference>
<name>A0AAV1KRB6_9NEOP</name>
<keyword evidence="3 9" id="KW-0812">Transmembrane</keyword>
<feature type="region of interest" description="Disordered" evidence="8">
    <location>
        <begin position="20"/>
        <end position="39"/>
    </location>
</feature>
<dbReference type="EMBL" id="CAVLGL010000079">
    <property type="protein sequence ID" value="CAK1585590.1"/>
    <property type="molecule type" value="Genomic_DNA"/>
</dbReference>
<feature type="signal peptide" evidence="10">
    <location>
        <begin position="1"/>
        <end position="17"/>
    </location>
</feature>
<evidence type="ECO:0000256" key="5">
    <source>
        <dbReference type="ARBA" id="ARBA00022989"/>
    </source>
</evidence>
<comment type="caution">
    <text evidence="11">The sequence shown here is derived from an EMBL/GenBank/DDBJ whole genome shotgun (WGS) entry which is preliminary data.</text>
</comment>
<accession>A0AAV1KRB6</accession>
<evidence type="ECO:0000256" key="2">
    <source>
        <dbReference type="ARBA" id="ARBA00005341"/>
    </source>
</evidence>
<feature type="compositionally biased region" description="Basic and acidic residues" evidence="8">
    <location>
        <begin position="91"/>
        <end position="117"/>
    </location>
</feature>
<dbReference type="GO" id="GO:0016020">
    <property type="term" value="C:membrane"/>
    <property type="evidence" value="ECO:0007669"/>
    <property type="project" value="UniProtKB-SubCell"/>
</dbReference>
<evidence type="ECO:0000256" key="8">
    <source>
        <dbReference type="SAM" id="MobiDB-lite"/>
    </source>
</evidence>
<feature type="compositionally biased region" description="Basic and acidic residues" evidence="8">
    <location>
        <begin position="164"/>
        <end position="173"/>
    </location>
</feature>
<keyword evidence="5 9" id="KW-1133">Transmembrane helix</keyword>
<comment type="similarity">
    <text evidence="2">Belongs to the CD164 family.</text>
</comment>
<feature type="compositionally biased region" description="Basic and acidic residues" evidence="8">
    <location>
        <begin position="20"/>
        <end position="32"/>
    </location>
</feature>
<dbReference type="GO" id="GO:0031410">
    <property type="term" value="C:cytoplasmic vesicle"/>
    <property type="evidence" value="ECO:0007669"/>
    <property type="project" value="TreeGrafter"/>
</dbReference>
<gene>
    <name evidence="11" type="ORF">PARMNEM_LOCUS6651</name>
</gene>